<keyword evidence="1" id="KW-0472">Membrane</keyword>
<sequence>MGELAKEIDEGQKELTKENKAYFSDMVIYFRLSFTKSEEEINEVLRDLLDHLLDAQAEGRSARDVFGDNPKQYANEVMGEIPKSLTRYQVMLTGNVVAGFLGVIMLFHATFYSIAGALVEGVSTMRTYYTGTLLTQTIVGLTVLAVALVGIMGYLRWGCFKNVSKKKEFLVGGLVAVIPMVIFGLLFYFLPPFGREFSIEAYYLFPIGAALLGLQLFFVKKG</sequence>
<reference evidence="3" key="1">
    <citation type="submission" date="2019-07" db="EMBL/GenBank/DDBJ databases">
        <title>Bacillus alkalisoli sp. nov. isolated from saline soil.</title>
        <authorList>
            <person name="Sun J.-Q."/>
            <person name="Xu L."/>
        </authorList>
    </citation>
    <scope>NUCLEOTIDE SEQUENCE [LARGE SCALE GENOMIC DNA]</scope>
    <source>
        <strain evidence="3">M4U3P1</strain>
    </source>
</reference>
<keyword evidence="1" id="KW-1133">Transmembrane helix</keyword>
<gene>
    <name evidence="2" type="ORF">FLK61_24720</name>
</gene>
<feature type="transmembrane region" description="Helical" evidence="1">
    <location>
        <begin position="92"/>
        <end position="114"/>
    </location>
</feature>
<protein>
    <submittedName>
        <fullName evidence="2">DUF1129 family protein</fullName>
    </submittedName>
</protein>
<dbReference type="EMBL" id="CP041372">
    <property type="protein sequence ID" value="QKS69982.1"/>
    <property type="molecule type" value="Genomic_DNA"/>
</dbReference>
<evidence type="ECO:0000313" key="2">
    <source>
        <dbReference type="EMBL" id="QKS69982.1"/>
    </source>
</evidence>
<dbReference type="SUPFAM" id="SSF158560">
    <property type="entry name" value="BH3980-like"/>
    <property type="match status" value="1"/>
</dbReference>
<dbReference type="Pfam" id="PF06570">
    <property type="entry name" value="DUF1129"/>
    <property type="match status" value="1"/>
</dbReference>
<dbReference type="PANTHER" id="PTHR41307">
    <property type="entry name" value="MEMBRANE PROTEIN-RELATED"/>
    <property type="match status" value="1"/>
</dbReference>
<dbReference type="Gene3D" id="1.10.1900.10">
    <property type="entry name" value="c-terminal domain of poly(a) binding protein"/>
    <property type="match status" value="1"/>
</dbReference>
<feature type="transmembrane region" description="Helical" evidence="1">
    <location>
        <begin position="201"/>
        <end position="219"/>
    </location>
</feature>
<organism evidence="2 3">
    <name type="scientific">Paenalkalicoccus suaedae</name>
    <dbReference type="NCBI Taxonomy" id="2592382"/>
    <lineage>
        <taxon>Bacteria</taxon>
        <taxon>Bacillati</taxon>
        <taxon>Bacillota</taxon>
        <taxon>Bacilli</taxon>
        <taxon>Bacillales</taxon>
        <taxon>Bacillaceae</taxon>
        <taxon>Paenalkalicoccus</taxon>
    </lineage>
</organism>
<name>A0A859FB22_9BACI</name>
<keyword evidence="3" id="KW-1185">Reference proteome</keyword>
<accession>A0A859FB22</accession>
<feature type="transmembrane region" description="Helical" evidence="1">
    <location>
        <begin position="169"/>
        <end position="189"/>
    </location>
</feature>
<dbReference type="Proteomes" id="UP000318138">
    <property type="component" value="Chromosome"/>
</dbReference>
<proteinExistence type="predicted"/>
<dbReference type="InterPro" id="IPR009214">
    <property type="entry name" value="DUF1129"/>
</dbReference>
<evidence type="ECO:0000256" key="1">
    <source>
        <dbReference type="SAM" id="Phobius"/>
    </source>
</evidence>
<dbReference type="AlphaFoldDB" id="A0A859FB22"/>
<dbReference type="PANTHER" id="PTHR41307:SF1">
    <property type="entry name" value="MEMBRANE PROTEIN"/>
    <property type="match status" value="1"/>
</dbReference>
<dbReference type="KEGG" id="psua:FLK61_24720"/>
<feature type="transmembrane region" description="Helical" evidence="1">
    <location>
        <begin position="134"/>
        <end position="157"/>
    </location>
</feature>
<keyword evidence="1" id="KW-0812">Transmembrane</keyword>
<dbReference type="RefSeq" id="WP_176008026.1">
    <property type="nucleotide sequence ID" value="NZ_CP041372.2"/>
</dbReference>
<evidence type="ECO:0000313" key="3">
    <source>
        <dbReference type="Proteomes" id="UP000318138"/>
    </source>
</evidence>